<evidence type="ECO:0000313" key="3">
    <source>
        <dbReference type="Proteomes" id="UP000186785"/>
    </source>
</evidence>
<dbReference type="RefSeq" id="WP_073708672.1">
    <property type="nucleotide sequence ID" value="NZ_MQSU01000001.1"/>
</dbReference>
<feature type="compositionally biased region" description="Basic and acidic residues" evidence="1">
    <location>
        <begin position="39"/>
        <end position="55"/>
    </location>
</feature>
<reference evidence="2 3" key="1">
    <citation type="submission" date="2016-11" db="EMBL/GenBank/DDBJ databases">
        <title>Actinomyces gypaetusis sp. nov. isolated from the vulture Gypaetus barbatus in Qinghai Tibet Plateau China.</title>
        <authorList>
            <person name="Meng X."/>
        </authorList>
    </citation>
    <scope>NUCLEOTIDE SEQUENCE [LARGE SCALE GENOMIC DNA]</scope>
    <source>
        <strain evidence="2 3">VUL4_2</strain>
    </source>
</reference>
<feature type="compositionally biased region" description="Polar residues" evidence="1">
    <location>
        <begin position="64"/>
        <end position="77"/>
    </location>
</feature>
<organism evidence="2 3">
    <name type="scientific">Boudabousia liubingyangii</name>
    <dbReference type="NCBI Taxonomy" id="1921764"/>
    <lineage>
        <taxon>Bacteria</taxon>
        <taxon>Bacillati</taxon>
        <taxon>Actinomycetota</taxon>
        <taxon>Actinomycetes</taxon>
        <taxon>Actinomycetales</taxon>
        <taxon>Actinomycetaceae</taxon>
        <taxon>Boudabousia</taxon>
    </lineage>
</organism>
<feature type="compositionally biased region" description="Acidic residues" evidence="1">
    <location>
        <begin position="27"/>
        <end position="38"/>
    </location>
</feature>
<evidence type="ECO:0000256" key="1">
    <source>
        <dbReference type="SAM" id="MobiDB-lite"/>
    </source>
</evidence>
<gene>
    <name evidence="2" type="ORF">BSR29_02235</name>
</gene>
<proteinExistence type="predicted"/>
<name>A0A1Q5PQ92_9ACTO</name>
<feature type="region of interest" description="Disordered" evidence="1">
    <location>
        <begin position="1"/>
        <end position="77"/>
    </location>
</feature>
<comment type="caution">
    <text evidence="2">The sequence shown here is derived from an EMBL/GenBank/DDBJ whole genome shotgun (WGS) entry which is preliminary data.</text>
</comment>
<protein>
    <submittedName>
        <fullName evidence="2">Uncharacterized protein</fullName>
    </submittedName>
</protein>
<dbReference type="Proteomes" id="UP000186785">
    <property type="component" value="Unassembled WGS sequence"/>
</dbReference>
<dbReference type="AlphaFoldDB" id="A0A1Q5PQ92"/>
<dbReference type="EMBL" id="MQSV01000001">
    <property type="protein sequence ID" value="OKL49788.1"/>
    <property type="molecule type" value="Genomic_DNA"/>
</dbReference>
<sequence length="77" mass="8603">MDPERPLGNEPILEPETVEPDPRLAEVDPEVDSEEETEGNYRPEDVEDPREREFLEAPFGAQGGQASLAYNPTPHSN</sequence>
<accession>A0A1Q5PQ92</accession>
<evidence type="ECO:0000313" key="2">
    <source>
        <dbReference type="EMBL" id="OKL49788.1"/>
    </source>
</evidence>
<keyword evidence="3" id="KW-1185">Reference proteome</keyword>